<keyword evidence="1" id="KW-0472">Membrane</keyword>
<feature type="non-terminal residue" evidence="2">
    <location>
        <position position="1"/>
    </location>
</feature>
<proteinExistence type="predicted"/>
<protein>
    <submittedName>
        <fullName evidence="2">Uncharacterized protein</fullName>
    </submittedName>
</protein>
<name>A0AA38GX87_TAXCH</name>
<comment type="caution">
    <text evidence="2">The sequence shown here is derived from an EMBL/GenBank/DDBJ whole genome shotgun (WGS) entry which is preliminary data.</text>
</comment>
<keyword evidence="3" id="KW-1185">Reference proteome</keyword>
<dbReference type="AlphaFoldDB" id="A0AA38GX87"/>
<sequence length="93" mass="10457">KVALGCRTQEIVKLVYVSMEKAVRYCQTNNSSAGNVLACANLLHDIFIAVVLFWCFLYISCISHIESWVYSLELFPIRNSSLLAPVHFVTSNS</sequence>
<organism evidence="2 3">
    <name type="scientific">Taxus chinensis</name>
    <name type="common">Chinese yew</name>
    <name type="synonym">Taxus wallichiana var. chinensis</name>
    <dbReference type="NCBI Taxonomy" id="29808"/>
    <lineage>
        <taxon>Eukaryota</taxon>
        <taxon>Viridiplantae</taxon>
        <taxon>Streptophyta</taxon>
        <taxon>Embryophyta</taxon>
        <taxon>Tracheophyta</taxon>
        <taxon>Spermatophyta</taxon>
        <taxon>Pinopsida</taxon>
        <taxon>Pinidae</taxon>
        <taxon>Conifers II</taxon>
        <taxon>Cupressales</taxon>
        <taxon>Taxaceae</taxon>
        <taxon>Taxus</taxon>
    </lineage>
</organism>
<dbReference type="EMBL" id="JAHRHJ020000001">
    <property type="protein sequence ID" value="KAH9329938.1"/>
    <property type="molecule type" value="Genomic_DNA"/>
</dbReference>
<evidence type="ECO:0000313" key="2">
    <source>
        <dbReference type="EMBL" id="KAH9329938.1"/>
    </source>
</evidence>
<evidence type="ECO:0000313" key="3">
    <source>
        <dbReference type="Proteomes" id="UP000824469"/>
    </source>
</evidence>
<gene>
    <name evidence="2" type="ORF">KI387_002046</name>
</gene>
<evidence type="ECO:0000256" key="1">
    <source>
        <dbReference type="SAM" id="Phobius"/>
    </source>
</evidence>
<keyword evidence="1" id="KW-0812">Transmembrane</keyword>
<accession>A0AA38GX87</accession>
<feature type="transmembrane region" description="Helical" evidence="1">
    <location>
        <begin position="46"/>
        <end position="70"/>
    </location>
</feature>
<reference evidence="2 3" key="1">
    <citation type="journal article" date="2021" name="Nat. Plants">
        <title>The Taxus genome provides insights into paclitaxel biosynthesis.</title>
        <authorList>
            <person name="Xiong X."/>
            <person name="Gou J."/>
            <person name="Liao Q."/>
            <person name="Li Y."/>
            <person name="Zhou Q."/>
            <person name="Bi G."/>
            <person name="Li C."/>
            <person name="Du R."/>
            <person name="Wang X."/>
            <person name="Sun T."/>
            <person name="Guo L."/>
            <person name="Liang H."/>
            <person name="Lu P."/>
            <person name="Wu Y."/>
            <person name="Zhang Z."/>
            <person name="Ro D.K."/>
            <person name="Shang Y."/>
            <person name="Huang S."/>
            <person name="Yan J."/>
        </authorList>
    </citation>
    <scope>NUCLEOTIDE SEQUENCE [LARGE SCALE GENOMIC DNA]</scope>
    <source>
        <strain evidence="2">Ta-2019</strain>
    </source>
</reference>
<dbReference type="Proteomes" id="UP000824469">
    <property type="component" value="Unassembled WGS sequence"/>
</dbReference>
<feature type="non-terminal residue" evidence="2">
    <location>
        <position position="93"/>
    </location>
</feature>
<keyword evidence="1" id="KW-1133">Transmembrane helix</keyword>